<sequence>MPLLRRKQETDEKLCGAMSDVELLKENLSGLELAQEEANSLLDMVHSNNDRLEHDVAFLKAVLNDTVADIHHHPSITTSLRFGVFLNPLQCLNLMDLSYSKYLKEIPDLSKATSLEELYLSDCKSLLELTSSIGNATKLTVFKLNGCLLLKELPSSMGCTNINEFPNFSDSIVERDRDRGGSSMG</sequence>
<gene>
    <name evidence="1" type="ORF">Bca52824_051080</name>
</gene>
<dbReference type="AlphaFoldDB" id="A0A8X7R0I5"/>
<dbReference type="InterPro" id="IPR032675">
    <property type="entry name" value="LRR_dom_sf"/>
</dbReference>
<evidence type="ECO:0000313" key="2">
    <source>
        <dbReference type="Proteomes" id="UP000886595"/>
    </source>
</evidence>
<dbReference type="GO" id="GO:0006952">
    <property type="term" value="P:defense response"/>
    <property type="evidence" value="ECO:0007669"/>
    <property type="project" value="InterPro"/>
</dbReference>
<dbReference type="SUPFAM" id="SSF52058">
    <property type="entry name" value="L domain-like"/>
    <property type="match status" value="1"/>
</dbReference>
<dbReference type="EMBL" id="JAAMPC010000011">
    <property type="protein sequence ID" value="KAG2279860.1"/>
    <property type="molecule type" value="Genomic_DNA"/>
</dbReference>
<name>A0A8X7R0I5_BRACI</name>
<accession>A0A8X7R0I5</accession>
<dbReference type="Proteomes" id="UP000886595">
    <property type="component" value="Unassembled WGS sequence"/>
</dbReference>
<organism evidence="1 2">
    <name type="scientific">Brassica carinata</name>
    <name type="common">Ethiopian mustard</name>
    <name type="synonym">Abyssinian cabbage</name>
    <dbReference type="NCBI Taxonomy" id="52824"/>
    <lineage>
        <taxon>Eukaryota</taxon>
        <taxon>Viridiplantae</taxon>
        <taxon>Streptophyta</taxon>
        <taxon>Embryophyta</taxon>
        <taxon>Tracheophyta</taxon>
        <taxon>Spermatophyta</taxon>
        <taxon>Magnoliopsida</taxon>
        <taxon>eudicotyledons</taxon>
        <taxon>Gunneridae</taxon>
        <taxon>Pentapetalae</taxon>
        <taxon>rosids</taxon>
        <taxon>malvids</taxon>
        <taxon>Brassicales</taxon>
        <taxon>Brassicaceae</taxon>
        <taxon>Brassiceae</taxon>
        <taxon>Brassica</taxon>
    </lineage>
</organism>
<proteinExistence type="predicted"/>
<protein>
    <submittedName>
        <fullName evidence="1">Uncharacterized protein</fullName>
    </submittedName>
</protein>
<evidence type="ECO:0000313" key="1">
    <source>
        <dbReference type="EMBL" id="KAG2279860.1"/>
    </source>
</evidence>
<comment type="caution">
    <text evidence="1">The sequence shown here is derived from an EMBL/GenBank/DDBJ whole genome shotgun (WGS) entry which is preliminary data.</text>
</comment>
<dbReference type="PANTHER" id="PTHR11017">
    <property type="entry name" value="LEUCINE-RICH REPEAT-CONTAINING PROTEIN"/>
    <property type="match status" value="1"/>
</dbReference>
<keyword evidence="2" id="KW-1185">Reference proteome</keyword>
<dbReference type="OrthoDB" id="1747390at2759"/>
<dbReference type="InterPro" id="IPR044974">
    <property type="entry name" value="Disease_R_plants"/>
</dbReference>
<dbReference type="PANTHER" id="PTHR11017:SF230">
    <property type="entry name" value="ADP-RIBOSYL CYCLASE_CYCLIC ADP-RIBOSE HYDROLASE"/>
    <property type="match status" value="1"/>
</dbReference>
<dbReference type="Gene3D" id="3.80.10.10">
    <property type="entry name" value="Ribonuclease Inhibitor"/>
    <property type="match status" value="1"/>
</dbReference>
<reference evidence="1 2" key="1">
    <citation type="submission" date="2020-02" db="EMBL/GenBank/DDBJ databases">
        <authorList>
            <person name="Ma Q."/>
            <person name="Huang Y."/>
            <person name="Song X."/>
            <person name="Pei D."/>
        </authorList>
    </citation>
    <scope>NUCLEOTIDE SEQUENCE [LARGE SCALE GENOMIC DNA]</scope>
    <source>
        <strain evidence="1">Sxm20200214</strain>
        <tissue evidence="1">Leaf</tissue>
    </source>
</reference>